<keyword evidence="5" id="KW-0460">Magnesium</keyword>
<accession>A0A841L6E1</accession>
<dbReference type="PANTHER" id="PTHR36173:SF1">
    <property type="entry name" value="RIBONUCLEASE VAPC22"/>
    <property type="match status" value="1"/>
</dbReference>
<name>A0A841L6E1_9SPHN</name>
<evidence type="ECO:0000313" key="7">
    <source>
        <dbReference type="EMBL" id="MBB6228177.1"/>
    </source>
</evidence>
<dbReference type="EC" id="3.1.-.-" evidence="5"/>
<evidence type="ECO:0000256" key="2">
    <source>
        <dbReference type="ARBA" id="ARBA00022722"/>
    </source>
</evidence>
<keyword evidence="3 5" id="KW-0479">Metal-binding</keyword>
<dbReference type="GO" id="GO:0090729">
    <property type="term" value="F:toxin activity"/>
    <property type="evidence" value="ECO:0007669"/>
    <property type="project" value="UniProtKB-KW"/>
</dbReference>
<feature type="domain" description="PIN" evidence="6">
    <location>
        <begin position="2"/>
        <end position="127"/>
    </location>
</feature>
<dbReference type="GO" id="GO:0004540">
    <property type="term" value="F:RNA nuclease activity"/>
    <property type="evidence" value="ECO:0007669"/>
    <property type="project" value="InterPro"/>
</dbReference>
<dbReference type="InterPro" id="IPR022907">
    <property type="entry name" value="VapC_family"/>
</dbReference>
<dbReference type="InterPro" id="IPR041705">
    <property type="entry name" value="PIN_Sll0205"/>
</dbReference>
<dbReference type="RefSeq" id="WP_184200036.1">
    <property type="nucleotide sequence ID" value="NZ_BMOX01000101.1"/>
</dbReference>
<evidence type="ECO:0000256" key="4">
    <source>
        <dbReference type="ARBA" id="ARBA00022801"/>
    </source>
</evidence>
<protein>
    <recommendedName>
        <fullName evidence="5">Ribonuclease VapC</fullName>
        <shortName evidence="5">RNase VapC</shortName>
        <ecNumber evidence="5">3.1.-.-</ecNumber>
    </recommendedName>
    <alternativeName>
        <fullName evidence="5">Toxin VapC</fullName>
    </alternativeName>
</protein>
<evidence type="ECO:0000256" key="1">
    <source>
        <dbReference type="ARBA" id="ARBA00022649"/>
    </source>
</evidence>
<dbReference type="SUPFAM" id="SSF88723">
    <property type="entry name" value="PIN domain-like"/>
    <property type="match status" value="1"/>
</dbReference>
<dbReference type="EMBL" id="JACIIV010000016">
    <property type="protein sequence ID" value="MBB6228177.1"/>
    <property type="molecule type" value="Genomic_DNA"/>
</dbReference>
<evidence type="ECO:0000313" key="8">
    <source>
        <dbReference type="Proteomes" id="UP000538147"/>
    </source>
</evidence>
<proteinExistence type="inferred from homology"/>
<dbReference type="Gene3D" id="3.40.50.1010">
    <property type="entry name" value="5'-nuclease"/>
    <property type="match status" value="1"/>
</dbReference>
<feature type="binding site" evidence="5">
    <location>
        <position position="5"/>
    </location>
    <ligand>
        <name>Mg(2+)</name>
        <dbReference type="ChEBI" id="CHEBI:18420"/>
    </ligand>
</feature>
<comment type="function">
    <text evidence="5">Toxic component of a toxin-antitoxin (TA) system. An RNase.</text>
</comment>
<dbReference type="GO" id="GO:0000287">
    <property type="term" value="F:magnesium ion binding"/>
    <property type="evidence" value="ECO:0007669"/>
    <property type="project" value="UniProtKB-UniRule"/>
</dbReference>
<keyword evidence="8" id="KW-1185">Reference proteome</keyword>
<dbReference type="InterPro" id="IPR029060">
    <property type="entry name" value="PIN-like_dom_sf"/>
</dbReference>
<dbReference type="Pfam" id="PF01850">
    <property type="entry name" value="PIN"/>
    <property type="match status" value="1"/>
</dbReference>
<comment type="cofactor">
    <cofactor evidence="5">
        <name>Mg(2+)</name>
        <dbReference type="ChEBI" id="CHEBI:18420"/>
    </cofactor>
</comment>
<keyword evidence="1 5" id="KW-1277">Toxin-antitoxin system</keyword>
<gene>
    <name evidence="5" type="primary">vapC</name>
    <name evidence="7" type="ORF">FHS79_002362</name>
</gene>
<evidence type="ECO:0000259" key="6">
    <source>
        <dbReference type="Pfam" id="PF01850"/>
    </source>
</evidence>
<sequence>MILLDTNALIGLAEGWPFRAAAREAIDSASRSGRLMVSVTSAWEIGLLAVHTQRTGALFGGDPRRWFDRALAALGVTSVPLGTDMAIEAALLPPGHPNDPADRWIIATARALDLPLITSDRAILAYAEAGFLKAIRR</sequence>
<evidence type="ECO:0000256" key="5">
    <source>
        <dbReference type="HAMAP-Rule" id="MF_00265"/>
    </source>
</evidence>
<dbReference type="CDD" id="cd09872">
    <property type="entry name" value="PIN_Sll0205-like"/>
    <property type="match status" value="1"/>
</dbReference>
<keyword evidence="5" id="KW-0800">Toxin</keyword>
<dbReference type="InterPro" id="IPR002716">
    <property type="entry name" value="PIN_dom"/>
</dbReference>
<evidence type="ECO:0000256" key="3">
    <source>
        <dbReference type="ARBA" id="ARBA00022723"/>
    </source>
</evidence>
<dbReference type="AlphaFoldDB" id="A0A841L6E1"/>
<dbReference type="HAMAP" id="MF_00265">
    <property type="entry name" value="VapC_Nob1"/>
    <property type="match status" value="1"/>
</dbReference>
<dbReference type="GO" id="GO:0016787">
    <property type="term" value="F:hydrolase activity"/>
    <property type="evidence" value="ECO:0007669"/>
    <property type="project" value="UniProtKB-KW"/>
</dbReference>
<dbReference type="InterPro" id="IPR052919">
    <property type="entry name" value="TA_system_RNase"/>
</dbReference>
<organism evidence="7 8">
    <name type="scientific">Polymorphobacter multimanifer</name>
    <dbReference type="NCBI Taxonomy" id="1070431"/>
    <lineage>
        <taxon>Bacteria</taxon>
        <taxon>Pseudomonadati</taxon>
        <taxon>Pseudomonadota</taxon>
        <taxon>Alphaproteobacteria</taxon>
        <taxon>Sphingomonadales</taxon>
        <taxon>Sphingosinicellaceae</taxon>
        <taxon>Polymorphobacter</taxon>
    </lineage>
</organism>
<feature type="binding site" evidence="5">
    <location>
        <position position="102"/>
    </location>
    <ligand>
        <name>Mg(2+)</name>
        <dbReference type="ChEBI" id="CHEBI:18420"/>
    </ligand>
</feature>
<dbReference type="PANTHER" id="PTHR36173">
    <property type="entry name" value="RIBONUCLEASE VAPC16-RELATED"/>
    <property type="match status" value="1"/>
</dbReference>
<comment type="similarity">
    <text evidence="5">Belongs to the PINc/VapC protein family.</text>
</comment>
<keyword evidence="4 5" id="KW-0378">Hydrolase</keyword>
<dbReference type="Proteomes" id="UP000538147">
    <property type="component" value="Unassembled WGS sequence"/>
</dbReference>
<reference evidence="7 8" key="1">
    <citation type="submission" date="2020-08" db="EMBL/GenBank/DDBJ databases">
        <title>Genomic Encyclopedia of Type Strains, Phase IV (KMG-IV): sequencing the most valuable type-strain genomes for metagenomic binning, comparative biology and taxonomic classification.</title>
        <authorList>
            <person name="Goeker M."/>
        </authorList>
    </citation>
    <scope>NUCLEOTIDE SEQUENCE [LARGE SCALE GENOMIC DNA]</scope>
    <source>
        <strain evidence="7 8">DSM 102189</strain>
    </source>
</reference>
<comment type="caution">
    <text evidence="7">The sequence shown here is derived from an EMBL/GenBank/DDBJ whole genome shotgun (WGS) entry which is preliminary data.</text>
</comment>
<keyword evidence="2 5" id="KW-0540">Nuclease</keyword>